<reference evidence="15 16" key="1">
    <citation type="journal article" date="2016" name="Nat. Commun.">
        <title>Thousands of microbial genomes shed light on interconnected biogeochemical processes in an aquifer system.</title>
        <authorList>
            <person name="Anantharaman K."/>
            <person name="Brown C.T."/>
            <person name="Hug L.A."/>
            <person name="Sharon I."/>
            <person name="Castelle C.J."/>
            <person name="Probst A.J."/>
            <person name="Thomas B.C."/>
            <person name="Singh A."/>
            <person name="Wilkins M.J."/>
            <person name="Karaoz U."/>
            <person name="Brodie E.L."/>
            <person name="Williams K.H."/>
            <person name="Hubbard S.S."/>
            <person name="Banfield J.F."/>
        </authorList>
    </citation>
    <scope>NUCLEOTIDE SEQUENCE [LARGE SCALE GENOMIC DNA]</scope>
</reference>
<evidence type="ECO:0000256" key="3">
    <source>
        <dbReference type="ARBA" id="ARBA00012838"/>
    </source>
</evidence>
<evidence type="ECO:0000313" key="15">
    <source>
        <dbReference type="EMBL" id="OGY86001.1"/>
    </source>
</evidence>
<dbReference type="Gene3D" id="1.10.730.10">
    <property type="entry name" value="Isoleucyl-tRNA Synthetase, Domain 1"/>
    <property type="match status" value="1"/>
</dbReference>
<sequence length="483" mass="55914">MKENTFYITTTLPYVNAQPHLGHAMEFLRADVLARFETDRKKQVFFNTGTDEHGQKIYQKAQAEQMSVQSYCDQQAENFKKLKPQLNLSFNSFIRTTDEHHVKAAQEFWKRCEQNGSIYKKNYKQKYCVGCELEKTDSELIDGKCPEHHNQALEIREEENYFFKFSAWQEKLLLFYEKNPDFVAPQKRFKEIKNFVAQGLADFSISRLKEKMPWGVDVPGDPQHVMYVWFDALINYISCLGWPQDLEKFSKFWPGVQICGKDNLRQQTAMWQAMLMAADLPNSQKVFVNGHIGVNGQKMSKSLGNVIAPKEMVTRYGLDATRYLLLAMGNFGEDFDISWEKMDIKYTADLANGLGNLLSRTTNMIEKYFKGKLPASLEKPEDWKKINTEFVTAMENMESSKALTIIWALIGECNEYIEKNKPWDLAKTNQAQLVIVLQRLLSSLKFCTLKLAPFMPATAQKMTEALDGDIIYKIEPLFPRLEK</sequence>
<dbReference type="Pfam" id="PF09334">
    <property type="entry name" value="tRNA-synt_1g"/>
    <property type="match status" value="2"/>
</dbReference>
<evidence type="ECO:0000256" key="9">
    <source>
        <dbReference type="ARBA" id="ARBA00022917"/>
    </source>
</evidence>
<keyword evidence="10 12" id="KW-0030">Aminoacyl-tRNA synthetase</keyword>
<evidence type="ECO:0000256" key="12">
    <source>
        <dbReference type="RuleBase" id="RU363039"/>
    </source>
</evidence>
<dbReference type="PRINTS" id="PR01041">
    <property type="entry name" value="TRNASYNTHMET"/>
</dbReference>
<dbReference type="InterPro" id="IPR041872">
    <property type="entry name" value="Anticodon_Met"/>
</dbReference>
<dbReference type="CDD" id="cd07957">
    <property type="entry name" value="Anticodon_Ia_Met"/>
    <property type="match status" value="1"/>
</dbReference>
<feature type="domain" description="Methionyl/Leucyl tRNA synthetase" evidence="13">
    <location>
        <begin position="7"/>
        <end position="150"/>
    </location>
</feature>
<dbReference type="Pfam" id="PF19303">
    <property type="entry name" value="Anticodon_3"/>
    <property type="match status" value="1"/>
</dbReference>
<dbReference type="InterPro" id="IPR023457">
    <property type="entry name" value="Met-tRNA_synth_2"/>
</dbReference>
<dbReference type="InterPro" id="IPR001412">
    <property type="entry name" value="aa-tRNA-synth_I_CS"/>
</dbReference>
<comment type="similarity">
    <text evidence="12">Belongs to the class-I aminoacyl-tRNA synthetase family.</text>
</comment>
<evidence type="ECO:0000256" key="5">
    <source>
        <dbReference type="ARBA" id="ARBA00022490"/>
    </source>
</evidence>
<evidence type="ECO:0000256" key="11">
    <source>
        <dbReference type="ARBA" id="ARBA00030904"/>
    </source>
</evidence>
<dbReference type="GO" id="GO:0005524">
    <property type="term" value="F:ATP binding"/>
    <property type="evidence" value="ECO:0007669"/>
    <property type="project" value="UniProtKB-KW"/>
</dbReference>
<keyword evidence="8 12" id="KW-0067">ATP-binding</keyword>
<dbReference type="NCBIfam" id="TIGR00398">
    <property type="entry name" value="metG"/>
    <property type="match status" value="1"/>
</dbReference>
<evidence type="ECO:0000259" key="13">
    <source>
        <dbReference type="Pfam" id="PF09334"/>
    </source>
</evidence>
<proteinExistence type="inferred from homology"/>
<keyword evidence="7 12" id="KW-0547">Nucleotide-binding</keyword>
<dbReference type="InterPro" id="IPR009080">
    <property type="entry name" value="tRNAsynth_Ia_anticodon-bd"/>
</dbReference>
<evidence type="ECO:0000256" key="6">
    <source>
        <dbReference type="ARBA" id="ARBA00022598"/>
    </source>
</evidence>
<evidence type="ECO:0000259" key="14">
    <source>
        <dbReference type="Pfam" id="PF19303"/>
    </source>
</evidence>
<dbReference type="PANTHER" id="PTHR43326:SF1">
    <property type="entry name" value="METHIONINE--TRNA LIGASE, MITOCHONDRIAL"/>
    <property type="match status" value="1"/>
</dbReference>
<dbReference type="Proteomes" id="UP000176420">
    <property type="component" value="Unassembled WGS sequence"/>
</dbReference>
<dbReference type="SUPFAM" id="SSF47323">
    <property type="entry name" value="Anticodon-binding domain of a subclass of class I aminoacyl-tRNA synthetases"/>
    <property type="match status" value="1"/>
</dbReference>
<evidence type="ECO:0000256" key="8">
    <source>
        <dbReference type="ARBA" id="ARBA00022840"/>
    </source>
</evidence>
<keyword evidence="6 12" id="KW-0436">Ligase</keyword>
<feature type="domain" description="Methionyl-tRNA synthetase anticodon-binding" evidence="14">
    <location>
        <begin position="388"/>
        <end position="467"/>
    </location>
</feature>
<keyword evidence="5" id="KW-0963">Cytoplasm</keyword>
<evidence type="ECO:0000256" key="7">
    <source>
        <dbReference type="ARBA" id="ARBA00022741"/>
    </source>
</evidence>
<dbReference type="GO" id="GO:0004825">
    <property type="term" value="F:methionine-tRNA ligase activity"/>
    <property type="evidence" value="ECO:0007669"/>
    <property type="project" value="UniProtKB-EC"/>
</dbReference>
<evidence type="ECO:0000313" key="16">
    <source>
        <dbReference type="Proteomes" id="UP000176420"/>
    </source>
</evidence>
<protein>
    <recommendedName>
        <fullName evidence="4">Methionine--tRNA ligase</fullName>
        <ecNumber evidence="3">6.1.1.10</ecNumber>
    </recommendedName>
    <alternativeName>
        <fullName evidence="11">Methionyl-tRNA synthetase</fullName>
    </alternativeName>
</protein>
<dbReference type="EMBL" id="MHKI01000026">
    <property type="protein sequence ID" value="OGY86001.1"/>
    <property type="molecule type" value="Genomic_DNA"/>
</dbReference>
<gene>
    <name evidence="15" type="ORF">A2319_00330</name>
</gene>
<dbReference type="GO" id="GO:0006431">
    <property type="term" value="P:methionyl-tRNA aminoacylation"/>
    <property type="evidence" value="ECO:0007669"/>
    <property type="project" value="InterPro"/>
</dbReference>
<dbReference type="GO" id="GO:0005737">
    <property type="term" value="C:cytoplasm"/>
    <property type="evidence" value="ECO:0007669"/>
    <property type="project" value="UniProtKB-SubCell"/>
</dbReference>
<dbReference type="PROSITE" id="PS00178">
    <property type="entry name" value="AA_TRNA_LIGASE_I"/>
    <property type="match status" value="1"/>
</dbReference>
<dbReference type="InterPro" id="IPR033911">
    <property type="entry name" value="MetRS_core"/>
</dbReference>
<keyword evidence="9 12" id="KW-0648">Protein biosynthesis</keyword>
<name>A0A1G2BA12_9BACT</name>
<evidence type="ECO:0000256" key="10">
    <source>
        <dbReference type="ARBA" id="ARBA00023146"/>
    </source>
</evidence>
<comment type="subcellular location">
    <subcellularLocation>
        <location evidence="2">Cytoplasm</location>
    </subcellularLocation>
</comment>
<organism evidence="15 16">
    <name type="scientific">Candidatus Kerfeldbacteria bacterium RIFOXYB2_FULL_38_14</name>
    <dbReference type="NCBI Taxonomy" id="1798547"/>
    <lineage>
        <taxon>Bacteria</taxon>
        <taxon>Candidatus Kerfeldiibacteriota</taxon>
    </lineage>
</organism>
<dbReference type="Gene3D" id="3.40.50.620">
    <property type="entry name" value="HUPs"/>
    <property type="match status" value="1"/>
</dbReference>
<dbReference type="InterPro" id="IPR014729">
    <property type="entry name" value="Rossmann-like_a/b/a_fold"/>
</dbReference>
<dbReference type="Gene3D" id="2.170.220.10">
    <property type="match status" value="1"/>
</dbReference>
<dbReference type="SUPFAM" id="SSF52374">
    <property type="entry name" value="Nucleotidylyl transferase"/>
    <property type="match status" value="1"/>
</dbReference>
<evidence type="ECO:0000256" key="4">
    <source>
        <dbReference type="ARBA" id="ARBA00018753"/>
    </source>
</evidence>
<dbReference type="InterPro" id="IPR015413">
    <property type="entry name" value="Methionyl/Leucyl_tRNA_Synth"/>
</dbReference>
<dbReference type="FunFam" id="2.170.220.10:FF:000003">
    <property type="entry name" value="Methionine--tRNA ligase"/>
    <property type="match status" value="1"/>
</dbReference>
<evidence type="ECO:0000256" key="1">
    <source>
        <dbReference type="ARBA" id="ARBA00003314"/>
    </source>
</evidence>
<dbReference type="AlphaFoldDB" id="A0A1G2BA12"/>
<comment type="caution">
    <text evidence="15">The sequence shown here is derived from an EMBL/GenBank/DDBJ whole genome shotgun (WGS) entry which is preliminary data.</text>
</comment>
<accession>A0A1G2BA12</accession>
<dbReference type="CDD" id="cd00814">
    <property type="entry name" value="MetRS_core"/>
    <property type="match status" value="1"/>
</dbReference>
<evidence type="ECO:0000256" key="2">
    <source>
        <dbReference type="ARBA" id="ARBA00004496"/>
    </source>
</evidence>
<dbReference type="EC" id="6.1.1.10" evidence="3"/>
<comment type="function">
    <text evidence="1">Is required not only for elongation of protein synthesis but also for the initiation of all mRNA translation through initiator tRNA(fMet) aminoacylation.</text>
</comment>
<dbReference type="PANTHER" id="PTHR43326">
    <property type="entry name" value="METHIONYL-TRNA SYNTHETASE"/>
    <property type="match status" value="1"/>
</dbReference>
<dbReference type="InterPro" id="IPR014758">
    <property type="entry name" value="Met-tRNA_synth"/>
</dbReference>
<feature type="domain" description="Methionyl/Leucyl tRNA synthetase" evidence="13">
    <location>
        <begin position="153"/>
        <end position="361"/>
    </location>
</feature>